<dbReference type="Proteomes" id="UP000688137">
    <property type="component" value="Unassembled WGS sequence"/>
</dbReference>
<protein>
    <submittedName>
        <fullName evidence="1">Uncharacterized protein</fullName>
    </submittedName>
</protein>
<sequence length="427" mass="50910">MKLKQFFIVAVKPIKINKTQERIGKLPSKYLLSPVLKEQNDINLQELKEQTNLDFQYQYQPNKIGRQNDYFLTQEQYREFAYKNPHGKVHIFKYQDVNFTLAGSQWEHVPIKNLYKLLLFSRPSLIMLQMKPDQILKGFNYQFKSSKDYINQIVRDPEEIMPVGYHEKIAEILQHDKLEFQEYEPYINKERIDYDKIATISYYAKKFNAKIMLADIPALIFRESLCNQLTLPQLQQYFQIACMATPQNPDIFPNTPMNVAYQIIPHIFLKRSDEFMTTLIEYLAVKKSYKRVFGIFGNMQSDAIVDLLDNKCASHLRYELEIPKIKKTLFKDLTCEDLVERHAILDVMYYGDIEEEIDPEQQDYYFPETMAIIDKYADPQFIDKTRSAQMRYLHLEMLKKYSIFQQKYYKIGKSKLKEEYMEKANLV</sequence>
<keyword evidence="2" id="KW-1185">Reference proteome</keyword>
<proteinExistence type="predicted"/>
<organism evidence="1 2">
    <name type="scientific">Paramecium primaurelia</name>
    <dbReference type="NCBI Taxonomy" id="5886"/>
    <lineage>
        <taxon>Eukaryota</taxon>
        <taxon>Sar</taxon>
        <taxon>Alveolata</taxon>
        <taxon>Ciliophora</taxon>
        <taxon>Intramacronucleata</taxon>
        <taxon>Oligohymenophorea</taxon>
        <taxon>Peniculida</taxon>
        <taxon>Parameciidae</taxon>
        <taxon>Paramecium</taxon>
    </lineage>
</organism>
<dbReference type="AlphaFoldDB" id="A0A8S1MCI1"/>
<evidence type="ECO:0000313" key="2">
    <source>
        <dbReference type="Proteomes" id="UP000688137"/>
    </source>
</evidence>
<reference evidence="1" key="1">
    <citation type="submission" date="2021-01" db="EMBL/GenBank/DDBJ databases">
        <authorList>
            <consortium name="Genoscope - CEA"/>
            <person name="William W."/>
        </authorList>
    </citation>
    <scope>NUCLEOTIDE SEQUENCE</scope>
</reference>
<evidence type="ECO:0000313" key="1">
    <source>
        <dbReference type="EMBL" id="CAD8075395.1"/>
    </source>
</evidence>
<dbReference type="EMBL" id="CAJJDM010000054">
    <property type="protein sequence ID" value="CAD8075395.1"/>
    <property type="molecule type" value="Genomic_DNA"/>
</dbReference>
<gene>
    <name evidence="1" type="ORF">PPRIM_AZ9-3.1.T0540184</name>
</gene>
<comment type="caution">
    <text evidence="1">The sequence shown here is derived from an EMBL/GenBank/DDBJ whole genome shotgun (WGS) entry which is preliminary data.</text>
</comment>
<accession>A0A8S1MCI1</accession>
<name>A0A8S1MCI1_PARPR</name>